<dbReference type="SUPFAM" id="SSF56935">
    <property type="entry name" value="Porins"/>
    <property type="match status" value="1"/>
</dbReference>
<dbReference type="InterPro" id="IPR012910">
    <property type="entry name" value="Plug_dom"/>
</dbReference>
<evidence type="ECO:0000256" key="1">
    <source>
        <dbReference type="PROSITE-ProRule" id="PRU01360"/>
    </source>
</evidence>
<dbReference type="InterPro" id="IPR037066">
    <property type="entry name" value="Plug_dom_sf"/>
</dbReference>
<evidence type="ECO:0000313" key="3">
    <source>
        <dbReference type="EMBL" id="SKB64989.1"/>
    </source>
</evidence>
<dbReference type="InterPro" id="IPR039426">
    <property type="entry name" value="TonB-dep_rcpt-like"/>
</dbReference>
<keyword evidence="3" id="KW-0675">Receptor</keyword>
<dbReference type="Pfam" id="PF07715">
    <property type="entry name" value="Plug"/>
    <property type="match status" value="1"/>
</dbReference>
<gene>
    <name evidence="3" type="ORF">SAMN05660226_02509</name>
</gene>
<comment type="similarity">
    <text evidence="1">Belongs to the TonB-dependent receptor family.</text>
</comment>
<sequence>MHRTISILVVFWFSVQALYPQDTVLNEVLETLSNYAEAYPQEKVYLHLDKPYYTVGDDIWFKGYVTIGAYNNLSGLSKILYVDLISPGDKVVQSIRLPLIAGVTMGDFRLADSLTEGNYRIRAYTNWMRNFDHDIFYDRVLPIGNARTDSIVTSSSFSYENSPTHTVNAAIAFTDIRGGPLADMDVSYEVDMEGRNIDRGRAKTDEEGRIAFAFVNKQPFNLKTGKIALALSTPENRRVTKTIPLKTTSEANGIQFFPESGHLLAGNLTKVAFKALAPEGLGVGVRGHVEDETGVRIAEFESTYAGMGNFSFIPQSGSRYIAKVTYADGSQGEQALREVAASGYALAVNNELDKQIFVQATGTKDVVKGQEINLLLQRNGMIFYASKSKLSKQEVVFSVPREHIPSGVVQITLFDAEMKPLAERTIFNMNEESVLPVSVSTDKDRYGQKQKVSVTVNVGRESDTSRIATLSAAVIDVAKVPVDSGMREGSIYASLLLSADIKGYIETPEYYFEEMDIAKRRQLDNVMLTQGWSRINWPELMAGKTPAITYHPEQDLRISGIVTKRDGKTPVPNATVTILSTSNVTAVIDTVTGSDGRFSFDRLLFYDNTKFVVQARDERGRRNVDVHLDEVSRQQVTRNKNTPDATVDVNQSISTYLKNTQEQFVEMERYGLKEKTILLQEVKVTREAEEKKVRHSSNLNGPGNADQVITADELMMGCPTLDICLQGRLLGVIFRNGIPYSTRSFNQPMQIVLDGMFMEPSALSIINPFDVETIEVLRGVGNTAIYGSRGGGGVLIITTKRGDSGGYNRDLYTPGIVTHSPQGYYEVREFYAPDYDAPVDSLAGMKDLRTTIHWTPHIVTDPEGHASFQFYTAGNPGTYRILVEGLDVDGRLGRAVHYIKVD</sequence>
<evidence type="ECO:0000259" key="2">
    <source>
        <dbReference type="Pfam" id="PF07715"/>
    </source>
</evidence>
<reference evidence="3 4" key="1">
    <citation type="submission" date="2017-02" db="EMBL/GenBank/DDBJ databases">
        <authorList>
            <person name="Peterson S.W."/>
        </authorList>
    </citation>
    <scope>NUCLEOTIDE SEQUENCE [LARGE SCALE GENOMIC DNA]</scope>
    <source>
        <strain evidence="3 4">DSM 22899</strain>
    </source>
</reference>
<dbReference type="GO" id="GO:0009279">
    <property type="term" value="C:cell outer membrane"/>
    <property type="evidence" value="ECO:0007669"/>
    <property type="project" value="UniProtKB-SubCell"/>
</dbReference>
<protein>
    <submittedName>
        <fullName evidence="3">TonB-dependent outer membrane receptor, SusC/RagA subfamily, signature region</fullName>
    </submittedName>
</protein>
<dbReference type="Gene3D" id="2.60.40.1930">
    <property type="match status" value="1"/>
</dbReference>
<keyword evidence="1" id="KW-0998">Cell outer membrane</keyword>
<dbReference type="STRING" id="623280.SAMN05660226_02509"/>
<keyword evidence="1" id="KW-0472">Membrane</keyword>
<dbReference type="OrthoDB" id="609485at2"/>
<dbReference type="Gene3D" id="2.170.130.10">
    <property type="entry name" value="TonB-dependent receptor, plug domain"/>
    <property type="match status" value="1"/>
</dbReference>
<dbReference type="Proteomes" id="UP000190541">
    <property type="component" value="Unassembled WGS sequence"/>
</dbReference>
<dbReference type="PROSITE" id="PS52016">
    <property type="entry name" value="TONB_DEPENDENT_REC_3"/>
    <property type="match status" value="1"/>
</dbReference>
<dbReference type="RefSeq" id="WP_079717182.1">
    <property type="nucleotide sequence ID" value="NZ_FUYS01000005.1"/>
</dbReference>
<keyword evidence="1" id="KW-0813">Transport</keyword>
<comment type="subcellular location">
    <subcellularLocation>
        <location evidence="1">Cell outer membrane</location>
        <topology evidence="1">Multi-pass membrane protein</topology>
    </subcellularLocation>
</comment>
<keyword evidence="4" id="KW-1185">Reference proteome</keyword>
<keyword evidence="1" id="KW-0812">Transmembrane</keyword>
<evidence type="ECO:0000313" key="4">
    <source>
        <dbReference type="Proteomes" id="UP000190541"/>
    </source>
</evidence>
<name>A0A1T5D001_9SPHI</name>
<proteinExistence type="inferred from homology"/>
<keyword evidence="1" id="KW-1134">Transmembrane beta strand</keyword>
<accession>A0A1T5D001</accession>
<dbReference type="SUPFAM" id="SSF49464">
    <property type="entry name" value="Carboxypeptidase regulatory domain-like"/>
    <property type="match status" value="1"/>
</dbReference>
<organism evidence="3 4">
    <name type="scientific">Parapedobacter luteus</name>
    <dbReference type="NCBI Taxonomy" id="623280"/>
    <lineage>
        <taxon>Bacteria</taxon>
        <taxon>Pseudomonadati</taxon>
        <taxon>Bacteroidota</taxon>
        <taxon>Sphingobacteriia</taxon>
        <taxon>Sphingobacteriales</taxon>
        <taxon>Sphingobacteriaceae</taxon>
        <taxon>Parapedobacter</taxon>
    </lineage>
</organism>
<feature type="domain" description="TonB-dependent receptor plug" evidence="2">
    <location>
        <begin position="739"/>
        <end position="794"/>
    </location>
</feature>
<dbReference type="AlphaFoldDB" id="A0A1T5D001"/>
<dbReference type="EMBL" id="FUYS01000005">
    <property type="protein sequence ID" value="SKB64989.1"/>
    <property type="molecule type" value="Genomic_DNA"/>
</dbReference>
<dbReference type="InterPro" id="IPR008969">
    <property type="entry name" value="CarboxyPept-like_regulatory"/>
</dbReference>